<dbReference type="Proteomes" id="UP000015688">
    <property type="component" value="Unassembled WGS sequence"/>
</dbReference>
<name>T4VNI4_PARBF</name>
<dbReference type="AlphaFoldDB" id="T4VNI4"/>
<comment type="caution">
    <text evidence="2">The sequence shown here is derived from an EMBL/GenBank/DDBJ whole genome shotgun (WGS) entry which is preliminary data.</text>
</comment>
<organism evidence="2 3">
    <name type="scientific">Paraclostridium bifermentans ATCC 638 = DSM 14991</name>
    <dbReference type="NCBI Taxonomy" id="1233171"/>
    <lineage>
        <taxon>Bacteria</taxon>
        <taxon>Bacillati</taxon>
        <taxon>Bacillota</taxon>
        <taxon>Clostridia</taxon>
        <taxon>Peptostreptococcales</taxon>
        <taxon>Peptostreptococcaceae</taxon>
        <taxon>Paraclostridium</taxon>
    </lineage>
</organism>
<protein>
    <submittedName>
        <fullName evidence="2">Uncharacterized protein</fullName>
    </submittedName>
</protein>
<reference evidence="2 3" key="1">
    <citation type="submission" date="2013-06" db="EMBL/GenBank/DDBJ databases">
        <authorList>
            <person name="Walk S."/>
            <person name="Aronoff D."/>
            <person name="Young V.Y."/>
            <person name="Marsh J."/>
            <person name="Harrison L."/>
            <person name="Daugherty S.C."/>
            <person name="Shefchek K.A."/>
            <person name="Hine E.E."/>
            <person name="Tallon L.J."/>
            <person name="Sadzewicz L.K."/>
            <person name="Rasko D.A."/>
        </authorList>
    </citation>
    <scope>NUCLEOTIDE SEQUENCE [LARGE SCALE GENOMIC DNA]</scope>
    <source>
        <strain evidence="2 3">ATCC 638</strain>
    </source>
</reference>
<gene>
    <name evidence="2" type="ORF">C672_1278</name>
</gene>
<proteinExistence type="predicted"/>
<keyword evidence="1" id="KW-0812">Transmembrane</keyword>
<keyword evidence="1" id="KW-0472">Membrane</keyword>
<dbReference type="EMBL" id="AVNC01000015">
    <property type="protein sequence ID" value="EQK42336.1"/>
    <property type="molecule type" value="Genomic_DNA"/>
</dbReference>
<feature type="transmembrane region" description="Helical" evidence="1">
    <location>
        <begin position="20"/>
        <end position="42"/>
    </location>
</feature>
<evidence type="ECO:0000313" key="2">
    <source>
        <dbReference type="EMBL" id="EQK42336.1"/>
    </source>
</evidence>
<accession>T4VNI4</accession>
<evidence type="ECO:0000256" key="1">
    <source>
        <dbReference type="SAM" id="Phobius"/>
    </source>
</evidence>
<evidence type="ECO:0000313" key="3">
    <source>
        <dbReference type="Proteomes" id="UP000015688"/>
    </source>
</evidence>
<dbReference type="PATRIC" id="fig|1233171.3.peg.1173"/>
<keyword evidence="1" id="KW-1133">Transmembrane helix</keyword>
<sequence>MHKHTFSDILNPPNTFYINFLYFYYTHIIMILTTIFNFYIIFYGKNKYINFFILYISEVNFIKGELYKWIVLKLKKEVLS</sequence>